<keyword evidence="10 12" id="KW-0234">DNA repair</keyword>
<feature type="domain" description="Peptidase S24/S26A/S26B/S26C" evidence="14">
    <location>
        <begin position="82"/>
        <end position="196"/>
    </location>
</feature>
<proteinExistence type="inferred from homology"/>
<dbReference type="GO" id="GO:0045892">
    <property type="term" value="P:negative regulation of DNA-templated transcription"/>
    <property type="evidence" value="ECO:0007669"/>
    <property type="project" value="UniProtKB-UniRule"/>
</dbReference>
<evidence type="ECO:0000259" key="14">
    <source>
        <dbReference type="Pfam" id="PF00717"/>
    </source>
</evidence>
<keyword evidence="2 12" id="KW-0678">Repressor</keyword>
<feature type="DNA-binding region" description="H-T-H motif" evidence="12">
    <location>
        <begin position="27"/>
        <end position="47"/>
    </location>
</feature>
<accession>A0A1F5F631</accession>
<evidence type="ECO:0000256" key="9">
    <source>
        <dbReference type="ARBA" id="ARBA00023163"/>
    </source>
</evidence>
<dbReference type="PRINTS" id="PR00726">
    <property type="entry name" value="LEXASERPTASE"/>
</dbReference>
<dbReference type="EMBL" id="MFAK01000015">
    <property type="protein sequence ID" value="OGD75131.1"/>
    <property type="molecule type" value="Genomic_DNA"/>
</dbReference>
<dbReference type="HAMAP" id="MF_00015">
    <property type="entry name" value="LexA"/>
    <property type="match status" value="1"/>
</dbReference>
<feature type="active site" description="For autocatalytic cleavage activity" evidence="12">
    <location>
        <position position="125"/>
    </location>
</feature>
<name>A0A1F5F631_9BACT</name>
<feature type="domain" description="LexA repressor DNA-binding" evidence="15">
    <location>
        <begin position="3"/>
        <end position="64"/>
    </location>
</feature>
<evidence type="ECO:0000256" key="12">
    <source>
        <dbReference type="HAMAP-Rule" id="MF_00015"/>
    </source>
</evidence>
<dbReference type="FunFam" id="2.10.109.10:FF:000001">
    <property type="entry name" value="LexA repressor"/>
    <property type="match status" value="1"/>
</dbReference>
<dbReference type="AlphaFoldDB" id="A0A1F5F631"/>
<dbReference type="InterPro" id="IPR050077">
    <property type="entry name" value="LexA_repressor"/>
</dbReference>
<dbReference type="InterPro" id="IPR039418">
    <property type="entry name" value="LexA-like"/>
</dbReference>
<dbReference type="EC" id="3.4.21.88" evidence="12"/>
<dbReference type="SUPFAM" id="SSF51306">
    <property type="entry name" value="LexA/Signal peptidase"/>
    <property type="match status" value="1"/>
</dbReference>
<evidence type="ECO:0000256" key="13">
    <source>
        <dbReference type="RuleBase" id="RU003991"/>
    </source>
</evidence>
<keyword evidence="9 12" id="KW-0804">Transcription</keyword>
<dbReference type="PANTHER" id="PTHR33516:SF2">
    <property type="entry name" value="LEXA REPRESSOR-RELATED"/>
    <property type="match status" value="1"/>
</dbReference>
<evidence type="ECO:0000256" key="11">
    <source>
        <dbReference type="ARBA" id="ARBA00023236"/>
    </source>
</evidence>
<protein>
    <recommendedName>
        <fullName evidence="12">LexA repressor</fullName>
        <ecNumber evidence="12">3.4.21.88</ecNumber>
    </recommendedName>
</protein>
<dbReference type="GO" id="GO:0006260">
    <property type="term" value="P:DNA replication"/>
    <property type="evidence" value="ECO:0007669"/>
    <property type="project" value="UniProtKB-UniRule"/>
</dbReference>
<evidence type="ECO:0000259" key="15">
    <source>
        <dbReference type="Pfam" id="PF01726"/>
    </source>
</evidence>
<dbReference type="GO" id="GO:0004252">
    <property type="term" value="F:serine-type endopeptidase activity"/>
    <property type="evidence" value="ECO:0007669"/>
    <property type="project" value="UniProtKB-UniRule"/>
</dbReference>
<keyword evidence="8 12" id="KW-0238">DNA-binding</keyword>
<dbReference type="Proteomes" id="UP000176191">
    <property type="component" value="Unassembled WGS sequence"/>
</dbReference>
<evidence type="ECO:0000256" key="10">
    <source>
        <dbReference type="ARBA" id="ARBA00023204"/>
    </source>
</evidence>
<evidence type="ECO:0000256" key="8">
    <source>
        <dbReference type="ARBA" id="ARBA00023125"/>
    </source>
</evidence>
<dbReference type="Gene3D" id="1.10.10.10">
    <property type="entry name" value="Winged helix-like DNA-binding domain superfamily/Winged helix DNA-binding domain"/>
    <property type="match status" value="1"/>
</dbReference>
<comment type="subunit">
    <text evidence="12">Homodimer.</text>
</comment>
<evidence type="ECO:0000256" key="5">
    <source>
        <dbReference type="ARBA" id="ARBA00022801"/>
    </source>
</evidence>
<dbReference type="InterPro" id="IPR036286">
    <property type="entry name" value="LexA/Signal_pep-like_sf"/>
</dbReference>
<dbReference type="SUPFAM" id="SSF46785">
    <property type="entry name" value="Winged helix' DNA-binding domain"/>
    <property type="match status" value="1"/>
</dbReference>
<evidence type="ECO:0000256" key="3">
    <source>
        <dbReference type="ARBA" id="ARBA00022705"/>
    </source>
</evidence>
<organism evidence="16 17">
    <name type="scientific">Candidatus Collierbacteria bacterium RIFOXYA2_FULL_46_10</name>
    <dbReference type="NCBI Taxonomy" id="1817726"/>
    <lineage>
        <taxon>Bacteria</taxon>
        <taxon>Candidatus Collieribacteriota</taxon>
    </lineage>
</organism>
<keyword evidence="6 12" id="KW-0068">Autocatalytic cleavage</keyword>
<dbReference type="InterPro" id="IPR036388">
    <property type="entry name" value="WH-like_DNA-bd_sf"/>
</dbReference>
<evidence type="ECO:0000256" key="2">
    <source>
        <dbReference type="ARBA" id="ARBA00022491"/>
    </source>
</evidence>
<dbReference type="PANTHER" id="PTHR33516">
    <property type="entry name" value="LEXA REPRESSOR"/>
    <property type="match status" value="1"/>
</dbReference>
<dbReference type="InterPro" id="IPR006199">
    <property type="entry name" value="LexA_DNA-bd_dom"/>
</dbReference>
<dbReference type="Gene3D" id="2.10.109.10">
    <property type="entry name" value="Umud Fragment, subunit A"/>
    <property type="match status" value="1"/>
</dbReference>
<evidence type="ECO:0000256" key="4">
    <source>
        <dbReference type="ARBA" id="ARBA00022763"/>
    </source>
</evidence>
<dbReference type="InterPro" id="IPR006197">
    <property type="entry name" value="Peptidase_S24_LexA"/>
</dbReference>
<evidence type="ECO:0000256" key="6">
    <source>
        <dbReference type="ARBA" id="ARBA00022813"/>
    </source>
</evidence>
<gene>
    <name evidence="12" type="primary">lexA</name>
    <name evidence="16" type="ORF">A2228_01335</name>
</gene>
<dbReference type="GO" id="GO:0003677">
    <property type="term" value="F:DNA binding"/>
    <property type="evidence" value="ECO:0007669"/>
    <property type="project" value="UniProtKB-UniRule"/>
</dbReference>
<evidence type="ECO:0000313" key="17">
    <source>
        <dbReference type="Proteomes" id="UP000176191"/>
    </source>
</evidence>
<reference evidence="16 17" key="1">
    <citation type="journal article" date="2016" name="Nat. Commun.">
        <title>Thousands of microbial genomes shed light on interconnected biogeochemical processes in an aquifer system.</title>
        <authorList>
            <person name="Anantharaman K."/>
            <person name="Brown C.T."/>
            <person name="Hug L.A."/>
            <person name="Sharon I."/>
            <person name="Castelle C.J."/>
            <person name="Probst A.J."/>
            <person name="Thomas B.C."/>
            <person name="Singh A."/>
            <person name="Wilkins M.J."/>
            <person name="Karaoz U."/>
            <person name="Brodie E.L."/>
            <person name="Williams K.H."/>
            <person name="Hubbard S.S."/>
            <person name="Banfield J.F."/>
        </authorList>
    </citation>
    <scope>NUCLEOTIDE SEQUENCE [LARGE SCALE GENOMIC DNA]</scope>
</reference>
<comment type="similarity">
    <text evidence="1 12 13">Belongs to the peptidase S24 family.</text>
</comment>
<dbReference type="NCBIfam" id="TIGR00498">
    <property type="entry name" value="lexA"/>
    <property type="match status" value="1"/>
</dbReference>
<evidence type="ECO:0000256" key="1">
    <source>
        <dbReference type="ARBA" id="ARBA00007484"/>
    </source>
</evidence>
<comment type="caution">
    <text evidence="16">The sequence shown here is derived from an EMBL/GenBank/DDBJ whole genome shotgun (WGS) entry which is preliminary data.</text>
</comment>
<dbReference type="InterPro" id="IPR036390">
    <property type="entry name" value="WH_DNA-bd_sf"/>
</dbReference>
<dbReference type="CDD" id="cd06529">
    <property type="entry name" value="S24_LexA-like"/>
    <property type="match status" value="1"/>
</dbReference>
<keyword evidence="5 12" id="KW-0378">Hydrolase</keyword>
<dbReference type="InterPro" id="IPR015927">
    <property type="entry name" value="Peptidase_S24_S26A/B/C"/>
</dbReference>
<evidence type="ECO:0000313" key="16">
    <source>
        <dbReference type="EMBL" id="OGD75131.1"/>
    </source>
</evidence>
<feature type="active site" description="For autocatalytic cleavage activity" evidence="12">
    <location>
        <position position="163"/>
    </location>
</feature>
<dbReference type="Pfam" id="PF01726">
    <property type="entry name" value="LexA_DNA_bind"/>
    <property type="match status" value="1"/>
</dbReference>
<dbReference type="GO" id="GO:0006281">
    <property type="term" value="P:DNA repair"/>
    <property type="evidence" value="ECO:0007669"/>
    <property type="project" value="UniProtKB-UniRule"/>
</dbReference>
<dbReference type="Pfam" id="PF00717">
    <property type="entry name" value="Peptidase_S24"/>
    <property type="match status" value="1"/>
</dbReference>
<dbReference type="InterPro" id="IPR006200">
    <property type="entry name" value="LexA"/>
</dbReference>
<keyword evidence="11 12" id="KW-0742">SOS response</keyword>
<keyword evidence="3 12" id="KW-0235">DNA replication</keyword>
<comment type="function">
    <text evidence="12">Represses a number of genes involved in the response to DNA damage (SOS response), including recA and lexA. In the presence of single-stranded DNA, RecA interacts with LexA causing an autocatalytic cleavage which disrupts the DNA-binding part of LexA, leading to derepression of the SOS regulon and eventually DNA repair.</text>
</comment>
<keyword evidence="4 12" id="KW-0227">DNA damage</keyword>
<dbReference type="GO" id="GO:0009432">
    <property type="term" value="P:SOS response"/>
    <property type="evidence" value="ECO:0007669"/>
    <property type="project" value="UniProtKB-UniRule"/>
</dbReference>
<dbReference type="GO" id="GO:0006508">
    <property type="term" value="P:proteolysis"/>
    <property type="evidence" value="ECO:0007669"/>
    <property type="project" value="InterPro"/>
</dbReference>
<comment type="catalytic activity">
    <reaction evidence="12">
        <text>Hydrolysis of Ala-|-Gly bond in repressor LexA.</text>
        <dbReference type="EC" id="3.4.21.88"/>
    </reaction>
</comment>
<feature type="site" description="Cleavage; by autolysis" evidence="12">
    <location>
        <begin position="89"/>
        <end position="90"/>
    </location>
</feature>
<sequence length="204" mass="22254">MTLYKRQKQIVDFIGQYIQKFGTSPTLQEIADSLGVSSLATVHEHLQSLAKKGVIRRYEGAVRGLELLDSKLGQAIDGIELPILGFIAAGSPIQPMTDPNASLKVASAMLSGKKRAFVLQVRGDSMIEEGILDGDFVVIEEKKEARDGEIVVALLDNGLATLKKFFREATRIRLEPANSSMKPIFAKNVTVQGTVVGLVRRFGQ</sequence>
<keyword evidence="7 12" id="KW-0805">Transcription regulation</keyword>
<evidence type="ECO:0000256" key="7">
    <source>
        <dbReference type="ARBA" id="ARBA00023015"/>
    </source>
</evidence>